<proteinExistence type="predicted"/>
<dbReference type="AlphaFoldDB" id="A0A3M9NS55"/>
<dbReference type="Proteomes" id="UP000267223">
    <property type="component" value="Unassembled WGS sequence"/>
</dbReference>
<dbReference type="InterPro" id="IPR036278">
    <property type="entry name" value="Sialidase_sf"/>
</dbReference>
<evidence type="ECO:0000313" key="2">
    <source>
        <dbReference type="Proteomes" id="UP000267223"/>
    </source>
</evidence>
<keyword evidence="2" id="KW-1185">Reference proteome</keyword>
<reference evidence="1 2" key="1">
    <citation type="submission" date="2018-11" db="EMBL/GenBank/DDBJ databases">
        <title>Draft genome sequence of Ferruginibacter sp. BO-59.</title>
        <authorList>
            <person name="Im W.T."/>
        </authorList>
    </citation>
    <scope>NUCLEOTIDE SEQUENCE [LARGE SCALE GENOMIC DNA]</scope>
    <source>
        <strain evidence="1 2">BO-59</strain>
    </source>
</reference>
<dbReference type="Gene3D" id="2.120.10.10">
    <property type="match status" value="1"/>
</dbReference>
<dbReference type="SUPFAM" id="SSF50939">
    <property type="entry name" value="Sialidases"/>
    <property type="match status" value="1"/>
</dbReference>
<evidence type="ECO:0000313" key="1">
    <source>
        <dbReference type="EMBL" id="RNI40097.1"/>
    </source>
</evidence>
<dbReference type="PROSITE" id="PS51257">
    <property type="entry name" value="PROKAR_LIPOPROTEIN"/>
    <property type="match status" value="1"/>
</dbReference>
<protein>
    <submittedName>
        <fullName evidence="1">Exo-alpha-sialidase</fullName>
    </submittedName>
</protein>
<comment type="caution">
    <text evidence="1">The sequence shown here is derived from an EMBL/GenBank/DDBJ whole genome shotgun (WGS) entry which is preliminary data.</text>
</comment>
<name>A0A3M9NS55_9BACT</name>
<organism evidence="1 2">
    <name type="scientific">Hanamia caeni</name>
    <dbReference type="NCBI Taxonomy" id="2294116"/>
    <lineage>
        <taxon>Bacteria</taxon>
        <taxon>Pseudomonadati</taxon>
        <taxon>Bacteroidota</taxon>
        <taxon>Chitinophagia</taxon>
        <taxon>Chitinophagales</taxon>
        <taxon>Chitinophagaceae</taxon>
        <taxon>Hanamia</taxon>
    </lineage>
</organism>
<dbReference type="CDD" id="cd15482">
    <property type="entry name" value="Sialidase_non-viral"/>
    <property type="match status" value="1"/>
</dbReference>
<accession>A0A3M9NS55</accession>
<dbReference type="EMBL" id="RJJR01000001">
    <property type="protein sequence ID" value="RNI40097.1"/>
    <property type="molecule type" value="Genomic_DNA"/>
</dbReference>
<sequence>MYSSLKISLLLIILSAVISCKERQAIAKPDFVIGNGQVPDIAKDKSGTIHVAYGIGDSIMYTASSDNGQSFSLPSVVAVLPDLFSFAMRGPQIAVNNSGIIITACTSNGNIFSYYKDKQYWRQGARVNDVDTIAKEGLMALGADGENAFAVWLDLRGNSRNKIYGAESNDGGKSWSKNIMVYTSPDTGVCPCCKPSVVVKGKTVYVMFRNWLQGNRDLYLIESDNNGNSFSAAQKLGTGSWKLNACPMDGGGFAITKNGKVQTVWKREGNIFTAIPGVPEVKIGEGRNCTISAVNNINMYAWTDDEKVICMKAVGKKKVIGNGSLPVLKALDDEHAICIWEKDKQLHASVVAL</sequence>
<gene>
    <name evidence="1" type="ORF">EFY79_02010</name>
</gene>